<evidence type="ECO:0000313" key="3">
    <source>
        <dbReference type="Proteomes" id="UP000030653"/>
    </source>
</evidence>
<name>M5G6Q8_DACPD</name>
<dbReference type="Proteomes" id="UP000030653">
    <property type="component" value="Unassembled WGS sequence"/>
</dbReference>
<feature type="compositionally biased region" description="Acidic residues" evidence="1">
    <location>
        <begin position="161"/>
        <end position="172"/>
    </location>
</feature>
<proteinExistence type="predicted"/>
<feature type="region of interest" description="Disordered" evidence="1">
    <location>
        <begin position="1"/>
        <end position="218"/>
    </location>
</feature>
<accession>M5G6Q8</accession>
<protein>
    <submittedName>
        <fullName evidence="2">Uncharacterized protein</fullName>
    </submittedName>
</protein>
<feature type="compositionally biased region" description="Polar residues" evidence="1">
    <location>
        <begin position="94"/>
        <end position="110"/>
    </location>
</feature>
<organism evidence="2 3">
    <name type="scientific">Dacryopinax primogenitus (strain DJM 731)</name>
    <name type="common">Brown rot fungus</name>
    <dbReference type="NCBI Taxonomy" id="1858805"/>
    <lineage>
        <taxon>Eukaryota</taxon>
        <taxon>Fungi</taxon>
        <taxon>Dikarya</taxon>
        <taxon>Basidiomycota</taxon>
        <taxon>Agaricomycotina</taxon>
        <taxon>Dacrymycetes</taxon>
        <taxon>Dacrymycetales</taxon>
        <taxon>Dacrymycetaceae</taxon>
        <taxon>Dacryopinax</taxon>
    </lineage>
</organism>
<reference evidence="2 3" key="1">
    <citation type="journal article" date="2012" name="Science">
        <title>The Paleozoic origin of enzymatic lignin decomposition reconstructed from 31 fungal genomes.</title>
        <authorList>
            <person name="Floudas D."/>
            <person name="Binder M."/>
            <person name="Riley R."/>
            <person name="Barry K."/>
            <person name="Blanchette R.A."/>
            <person name="Henrissat B."/>
            <person name="Martinez A.T."/>
            <person name="Otillar R."/>
            <person name="Spatafora J.W."/>
            <person name="Yadav J.S."/>
            <person name="Aerts A."/>
            <person name="Benoit I."/>
            <person name="Boyd A."/>
            <person name="Carlson A."/>
            <person name="Copeland A."/>
            <person name="Coutinho P.M."/>
            <person name="de Vries R.P."/>
            <person name="Ferreira P."/>
            <person name="Findley K."/>
            <person name="Foster B."/>
            <person name="Gaskell J."/>
            <person name="Glotzer D."/>
            <person name="Gorecki P."/>
            <person name="Heitman J."/>
            <person name="Hesse C."/>
            <person name="Hori C."/>
            <person name="Igarashi K."/>
            <person name="Jurgens J.A."/>
            <person name="Kallen N."/>
            <person name="Kersten P."/>
            <person name="Kohler A."/>
            <person name="Kuees U."/>
            <person name="Kumar T.K.A."/>
            <person name="Kuo A."/>
            <person name="LaButti K."/>
            <person name="Larrondo L.F."/>
            <person name="Lindquist E."/>
            <person name="Ling A."/>
            <person name="Lombard V."/>
            <person name="Lucas S."/>
            <person name="Lundell T."/>
            <person name="Martin R."/>
            <person name="McLaughlin D.J."/>
            <person name="Morgenstern I."/>
            <person name="Morin E."/>
            <person name="Murat C."/>
            <person name="Nagy L.G."/>
            <person name="Nolan M."/>
            <person name="Ohm R.A."/>
            <person name="Patyshakuliyeva A."/>
            <person name="Rokas A."/>
            <person name="Ruiz-Duenas F.J."/>
            <person name="Sabat G."/>
            <person name="Salamov A."/>
            <person name="Samejima M."/>
            <person name="Schmutz J."/>
            <person name="Slot J.C."/>
            <person name="St John F."/>
            <person name="Stenlid J."/>
            <person name="Sun H."/>
            <person name="Sun S."/>
            <person name="Syed K."/>
            <person name="Tsang A."/>
            <person name="Wiebenga A."/>
            <person name="Young D."/>
            <person name="Pisabarro A."/>
            <person name="Eastwood D.C."/>
            <person name="Martin F."/>
            <person name="Cullen D."/>
            <person name="Grigoriev I.V."/>
            <person name="Hibbett D.S."/>
        </authorList>
    </citation>
    <scope>NUCLEOTIDE SEQUENCE [LARGE SCALE GENOMIC DNA]</scope>
    <source>
        <strain evidence="2 3">DJM-731 SS1</strain>
    </source>
</reference>
<dbReference type="EMBL" id="JH795864">
    <property type="protein sequence ID" value="EJU01507.1"/>
    <property type="molecule type" value="Genomic_DNA"/>
</dbReference>
<dbReference type="GeneID" id="63683641"/>
<gene>
    <name evidence="2" type="ORF">DACRYDRAFT_108056</name>
</gene>
<feature type="compositionally biased region" description="Polar residues" evidence="1">
    <location>
        <begin position="38"/>
        <end position="60"/>
    </location>
</feature>
<feature type="compositionally biased region" description="Pro residues" evidence="1">
    <location>
        <begin position="127"/>
        <end position="136"/>
    </location>
</feature>
<dbReference type="HOGENOM" id="CLU_1266850_0_0_1"/>
<feature type="compositionally biased region" description="Basic and acidic residues" evidence="1">
    <location>
        <begin position="61"/>
        <end position="71"/>
    </location>
</feature>
<keyword evidence="3" id="KW-1185">Reference proteome</keyword>
<sequence>MQGNGSEEPEQQDAEMDMDEETTEAMLKLQEGDDGENNRIQQSEGAEPNTAQILRPTQQVGKERVASDTHTHTVNQAQPNVNNQIPQNGCERPSTAQMQTQTAEPSATQAQDRHAEPNTAQVQDGPSTPPRPPPDPDTSSPFSPETRAAIRRGKQRADPEPKEEEEEEEEDISSNSEEGMREAQISMDEELARRMQEAEYGGSLAPSNQGHIRFYPPN</sequence>
<feature type="compositionally biased region" description="Acidic residues" evidence="1">
    <location>
        <begin position="7"/>
        <end position="23"/>
    </location>
</feature>
<feature type="compositionally biased region" description="Polar residues" evidence="1">
    <location>
        <begin position="72"/>
        <end position="87"/>
    </location>
</feature>
<evidence type="ECO:0000256" key="1">
    <source>
        <dbReference type="SAM" id="MobiDB-lite"/>
    </source>
</evidence>
<dbReference type="RefSeq" id="XP_040628404.1">
    <property type="nucleotide sequence ID" value="XM_040768579.1"/>
</dbReference>
<dbReference type="AlphaFoldDB" id="M5G6Q8"/>
<evidence type="ECO:0000313" key="2">
    <source>
        <dbReference type="EMBL" id="EJU01507.1"/>
    </source>
</evidence>